<evidence type="ECO:0000313" key="1">
    <source>
        <dbReference type="EMBL" id="KAE8679530.1"/>
    </source>
</evidence>
<sequence>MSRRPLFPGKDYVDQLRLITEFIGSPNDSCLGFLRSDNARRYVRQLPQCPRQNFSARFPNMSPGAID</sequence>
<organism evidence="1 2">
    <name type="scientific">Hibiscus syriacus</name>
    <name type="common">Rose of Sharon</name>
    <dbReference type="NCBI Taxonomy" id="106335"/>
    <lineage>
        <taxon>Eukaryota</taxon>
        <taxon>Viridiplantae</taxon>
        <taxon>Streptophyta</taxon>
        <taxon>Embryophyta</taxon>
        <taxon>Tracheophyta</taxon>
        <taxon>Spermatophyta</taxon>
        <taxon>Magnoliopsida</taxon>
        <taxon>eudicotyledons</taxon>
        <taxon>Gunneridae</taxon>
        <taxon>Pentapetalae</taxon>
        <taxon>rosids</taxon>
        <taxon>malvids</taxon>
        <taxon>Malvales</taxon>
        <taxon>Malvaceae</taxon>
        <taxon>Malvoideae</taxon>
        <taxon>Hibiscus</taxon>
    </lineage>
</organism>
<dbReference type="EMBL" id="VEPZ02001330">
    <property type="protein sequence ID" value="KAE8679530.1"/>
    <property type="molecule type" value="Genomic_DNA"/>
</dbReference>
<keyword evidence="2" id="KW-1185">Reference proteome</keyword>
<evidence type="ECO:0000313" key="2">
    <source>
        <dbReference type="Proteomes" id="UP000436088"/>
    </source>
</evidence>
<dbReference type="Proteomes" id="UP000436088">
    <property type="component" value="Unassembled WGS sequence"/>
</dbReference>
<gene>
    <name evidence="1" type="ORF">F3Y22_tig00111398pilonHSYRG00079</name>
</gene>
<name>A0A6A2Y5M3_HIBSY</name>
<dbReference type="AlphaFoldDB" id="A0A6A2Y5M3"/>
<dbReference type="Gene3D" id="1.10.510.10">
    <property type="entry name" value="Transferase(Phosphotransferase) domain 1"/>
    <property type="match status" value="1"/>
</dbReference>
<reference evidence="1" key="1">
    <citation type="submission" date="2019-09" db="EMBL/GenBank/DDBJ databases">
        <title>Draft genome information of white flower Hibiscus syriacus.</title>
        <authorList>
            <person name="Kim Y.-M."/>
        </authorList>
    </citation>
    <scope>NUCLEOTIDE SEQUENCE [LARGE SCALE GENOMIC DNA]</scope>
    <source>
        <strain evidence="1">YM2019G1</strain>
    </source>
</reference>
<accession>A0A6A2Y5M3</accession>
<protein>
    <submittedName>
        <fullName evidence="1">Uncharacterized protein</fullName>
    </submittedName>
</protein>
<proteinExistence type="predicted"/>
<comment type="caution">
    <text evidence="1">The sequence shown here is derived from an EMBL/GenBank/DDBJ whole genome shotgun (WGS) entry which is preliminary data.</text>
</comment>